<evidence type="ECO:0000313" key="7">
    <source>
        <dbReference type="EMBL" id="KAG6537162.1"/>
    </source>
</evidence>
<dbReference type="InterPro" id="IPR016024">
    <property type="entry name" value="ARM-type_fold"/>
</dbReference>
<gene>
    <name evidence="7" type="ORF">ZIOFF_002247</name>
</gene>
<sequence>MENDQRTSSSSSGADPGSRIHRGGDALPSSLPYVPQPAADWQLWGEDSLIEQMTTMNIGGARGNSSVIGDRRPEQRLTRATSAPEPAPLISPQWSSSSSSSSLGNPHRGELFDPFPLGNGGASFDRRGPPFDFPLPPQSADRSRVLGFSNPPNAAAAAADFALNPRSLSLGHDPLWRLGRGKQIRTSHALHLCNQELLLSTIIPMNPNSEAARRCIYCTAKDRQGCQILLQMITAGNSRIVHVIFGGVINHVTELMRNPVAHQLLQTLLDVCTEEHRLNFLLALSADRRQLFKVSLHPHGTRVVQKLIETVKTVAQIQLVITAFESVFLELAKDSNGNRVIHSLLTCLPPAYKEFIFSATARHCVLMAMHQHGCCLLQRCLEHSGGAHRVNITMQIVDHAFSLALDPFGNYAIQYVLKKRSPIVNSRLVSQFSGYYITLSMQKFSSNVVEKCLECFEEEGQAGIVQELLSVPRFEELLQDQYANYVIKAALNHTQGYLRAELEAAILPHIALRNHPHCKRIFSIVLGKH</sequence>
<keyword evidence="2" id="KW-0810">Translation regulation</keyword>
<feature type="domain" description="PUM-HD" evidence="6">
    <location>
        <begin position="179"/>
        <end position="529"/>
    </location>
</feature>
<evidence type="ECO:0000256" key="2">
    <source>
        <dbReference type="ARBA" id="ARBA00022845"/>
    </source>
</evidence>
<dbReference type="SUPFAM" id="SSF48371">
    <property type="entry name" value="ARM repeat"/>
    <property type="match status" value="1"/>
</dbReference>
<dbReference type="InterPro" id="IPR011989">
    <property type="entry name" value="ARM-like"/>
</dbReference>
<dbReference type="Gene3D" id="1.25.10.10">
    <property type="entry name" value="Leucine-rich Repeat Variant"/>
    <property type="match status" value="1"/>
</dbReference>
<feature type="region of interest" description="Disordered" evidence="5">
    <location>
        <begin position="1"/>
        <end position="35"/>
    </location>
</feature>
<evidence type="ECO:0000259" key="6">
    <source>
        <dbReference type="PROSITE" id="PS50303"/>
    </source>
</evidence>
<comment type="caution">
    <text evidence="7">The sequence shown here is derived from an EMBL/GenBank/DDBJ whole genome shotgun (WGS) entry which is preliminary data.</text>
</comment>
<feature type="repeat" description="Pumilio" evidence="4">
    <location>
        <begin position="395"/>
        <end position="430"/>
    </location>
</feature>
<dbReference type="PROSITE" id="PS50302">
    <property type="entry name" value="PUM"/>
    <property type="match status" value="4"/>
</dbReference>
<dbReference type="EMBL" id="JACMSC010000001">
    <property type="protein sequence ID" value="KAG6537162.1"/>
    <property type="molecule type" value="Genomic_DNA"/>
</dbReference>
<evidence type="ECO:0000256" key="4">
    <source>
        <dbReference type="PROSITE-ProRule" id="PRU00317"/>
    </source>
</evidence>
<dbReference type="SMART" id="SM00025">
    <property type="entry name" value="Pumilio"/>
    <property type="match status" value="7"/>
</dbReference>
<dbReference type="PANTHER" id="PTHR12537:SF134">
    <property type="entry name" value="PUM-HD DOMAIN-CONTAINING PROTEIN"/>
    <property type="match status" value="1"/>
</dbReference>
<organism evidence="7 8">
    <name type="scientific">Zingiber officinale</name>
    <name type="common">Ginger</name>
    <name type="synonym">Amomum zingiber</name>
    <dbReference type="NCBI Taxonomy" id="94328"/>
    <lineage>
        <taxon>Eukaryota</taxon>
        <taxon>Viridiplantae</taxon>
        <taxon>Streptophyta</taxon>
        <taxon>Embryophyta</taxon>
        <taxon>Tracheophyta</taxon>
        <taxon>Spermatophyta</taxon>
        <taxon>Magnoliopsida</taxon>
        <taxon>Liliopsida</taxon>
        <taxon>Zingiberales</taxon>
        <taxon>Zingiberaceae</taxon>
        <taxon>Zingiber</taxon>
    </lineage>
</organism>
<dbReference type="PROSITE" id="PS50303">
    <property type="entry name" value="PUM_HD"/>
    <property type="match status" value="1"/>
</dbReference>
<evidence type="ECO:0000256" key="1">
    <source>
        <dbReference type="ARBA" id="ARBA00022737"/>
    </source>
</evidence>
<dbReference type="Pfam" id="PF00806">
    <property type="entry name" value="PUF"/>
    <property type="match status" value="7"/>
</dbReference>
<dbReference type="AlphaFoldDB" id="A0A8J5HZL9"/>
<dbReference type="PANTHER" id="PTHR12537">
    <property type="entry name" value="RNA BINDING PROTEIN PUMILIO-RELATED"/>
    <property type="match status" value="1"/>
</dbReference>
<evidence type="ECO:0000256" key="3">
    <source>
        <dbReference type="ARBA" id="ARBA00058490"/>
    </source>
</evidence>
<dbReference type="InterPro" id="IPR033712">
    <property type="entry name" value="Pumilio_RNA-bd"/>
</dbReference>
<comment type="function">
    <text evidence="3">Sequence-specific RNA-binding protein that regulates translation and mRNA stability by binding the 3'-UTR of target mRNAs.</text>
</comment>
<dbReference type="GO" id="GO:0003729">
    <property type="term" value="F:mRNA binding"/>
    <property type="evidence" value="ECO:0007669"/>
    <property type="project" value="TreeGrafter"/>
</dbReference>
<dbReference type="CDD" id="cd07920">
    <property type="entry name" value="Pumilio"/>
    <property type="match status" value="1"/>
</dbReference>
<dbReference type="InterPro" id="IPR001313">
    <property type="entry name" value="Pumilio_RNA-bd_rpt"/>
</dbReference>
<feature type="repeat" description="Pumilio" evidence="4">
    <location>
        <begin position="283"/>
        <end position="322"/>
    </location>
</feature>
<feature type="repeat" description="Pumilio" evidence="4">
    <location>
        <begin position="323"/>
        <end position="358"/>
    </location>
</feature>
<dbReference type="GO" id="GO:0006417">
    <property type="term" value="P:regulation of translation"/>
    <property type="evidence" value="ECO:0007669"/>
    <property type="project" value="UniProtKB-KW"/>
</dbReference>
<name>A0A8J5HZL9_ZINOF</name>
<proteinExistence type="predicted"/>
<reference evidence="7 8" key="1">
    <citation type="submission" date="2020-08" db="EMBL/GenBank/DDBJ databases">
        <title>Plant Genome Project.</title>
        <authorList>
            <person name="Zhang R.-G."/>
        </authorList>
    </citation>
    <scope>NUCLEOTIDE SEQUENCE [LARGE SCALE GENOMIC DNA]</scope>
    <source>
        <tissue evidence="7">Rhizome</tissue>
    </source>
</reference>
<dbReference type="GO" id="GO:0005737">
    <property type="term" value="C:cytoplasm"/>
    <property type="evidence" value="ECO:0007669"/>
    <property type="project" value="TreeGrafter"/>
</dbReference>
<keyword evidence="8" id="KW-1185">Reference proteome</keyword>
<protein>
    <recommendedName>
        <fullName evidence="6">PUM-HD domain-containing protein</fullName>
    </recommendedName>
</protein>
<dbReference type="InterPro" id="IPR033133">
    <property type="entry name" value="PUM-HD"/>
</dbReference>
<evidence type="ECO:0000313" key="8">
    <source>
        <dbReference type="Proteomes" id="UP000734854"/>
    </source>
</evidence>
<feature type="compositionally biased region" description="Polar residues" evidence="5">
    <location>
        <begin position="57"/>
        <end position="67"/>
    </location>
</feature>
<dbReference type="Proteomes" id="UP000734854">
    <property type="component" value="Unassembled WGS sequence"/>
</dbReference>
<keyword evidence="1" id="KW-0677">Repeat</keyword>
<feature type="region of interest" description="Disordered" evidence="5">
    <location>
        <begin position="57"/>
        <end position="109"/>
    </location>
</feature>
<accession>A0A8J5HZL9</accession>
<evidence type="ECO:0000256" key="5">
    <source>
        <dbReference type="SAM" id="MobiDB-lite"/>
    </source>
</evidence>
<feature type="repeat" description="Pumilio" evidence="4">
    <location>
        <begin position="431"/>
        <end position="466"/>
    </location>
</feature>
<dbReference type="FunFam" id="1.25.10.10:FF:000237">
    <property type="entry name" value="Pumilio homolog 9"/>
    <property type="match status" value="1"/>
</dbReference>